<evidence type="ECO:0000313" key="2">
    <source>
        <dbReference type="Proteomes" id="UP001556367"/>
    </source>
</evidence>
<gene>
    <name evidence="1" type="ORF">HGRIS_000744</name>
</gene>
<reference evidence="2" key="1">
    <citation type="submission" date="2024-06" db="EMBL/GenBank/DDBJ databases">
        <title>Multi-omics analyses provide insights into the biosynthesis of the anticancer antibiotic pleurotin in Hohenbuehelia grisea.</title>
        <authorList>
            <person name="Weaver J.A."/>
            <person name="Alberti F."/>
        </authorList>
    </citation>
    <scope>NUCLEOTIDE SEQUENCE [LARGE SCALE GENOMIC DNA]</scope>
    <source>
        <strain evidence="2">T-177</strain>
    </source>
</reference>
<name>A0ABR3IPK3_9AGAR</name>
<dbReference type="EMBL" id="JASNQZ010000018">
    <property type="protein sequence ID" value="KAL0945231.1"/>
    <property type="molecule type" value="Genomic_DNA"/>
</dbReference>
<proteinExistence type="predicted"/>
<accession>A0ABR3IPK3</accession>
<organism evidence="1 2">
    <name type="scientific">Hohenbuehelia grisea</name>
    <dbReference type="NCBI Taxonomy" id="104357"/>
    <lineage>
        <taxon>Eukaryota</taxon>
        <taxon>Fungi</taxon>
        <taxon>Dikarya</taxon>
        <taxon>Basidiomycota</taxon>
        <taxon>Agaricomycotina</taxon>
        <taxon>Agaricomycetes</taxon>
        <taxon>Agaricomycetidae</taxon>
        <taxon>Agaricales</taxon>
        <taxon>Pleurotineae</taxon>
        <taxon>Pleurotaceae</taxon>
        <taxon>Hohenbuehelia</taxon>
    </lineage>
</organism>
<comment type="caution">
    <text evidence="1">The sequence shown here is derived from an EMBL/GenBank/DDBJ whole genome shotgun (WGS) entry which is preliminary data.</text>
</comment>
<dbReference type="Proteomes" id="UP001556367">
    <property type="component" value="Unassembled WGS sequence"/>
</dbReference>
<sequence length="100" mass="11168">MTFGSDKVHLFLLQRLNVRRTGTLSPCNFDHWRQLDSISATVRSLRIYDASDSSASPVQEACVSHTPSSYPWIPHSALWGTILQSILLQSGCHATCFSLF</sequence>
<protein>
    <submittedName>
        <fullName evidence="1">Uncharacterized protein</fullName>
    </submittedName>
</protein>
<keyword evidence="2" id="KW-1185">Reference proteome</keyword>
<evidence type="ECO:0000313" key="1">
    <source>
        <dbReference type="EMBL" id="KAL0945231.1"/>
    </source>
</evidence>